<dbReference type="PANTHER" id="PTHR48079">
    <property type="entry name" value="PROTEIN YEEZ"/>
    <property type="match status" value="1"/>
</dbReference>
<protein>
    <submittedName>
        <fullName evidence="2">NAD(P)-binding Rossmann-fold superfamily protein</fullName>
    </submittedName>
</protein>
<dbReference type="EMBL" id="CM007647">
    <property type="protein sequence ID" value="ONL94345.1"/>
    <property type="molecule type" value="Genomic_DNA"/>
</dbReference>
<proteinExistence type="predicted"/>
<organism evidence="2">
    <name type="scientific">Zea mays</name>
    <name type="common">Maize</name>
    <dbReference type="NCBI Taxonomy" id="4577"/>
    <lineage>
        <taxon>Eukaryota</taxon>
        <taxon>Viridiplantae</taxon>
        <taxon>Streptophyta</taxon>
        <taxon>Embryophyta</taxon>
        <taxon>Tracheophyta</taxon>
        <taxon>Spermatophyta</taxon>
        <taxon>Magnoliopsida</taxon>
        <taxon>Liliopsida</taxon>
        <taxon>Poales</taxon>
        <taxon>Poaceae</taxon>
        <taxon>PACMAD clade</taxon>
        <taxon>Panicoideae</taxon>
        <taxon>Andropogonodae</taxon>
        <taxon>Andropogoneae</taxon>
        <taxon>Tripsacinae</taxon>
        <taxon>Zea</taxon>
    </lineage>
</organism>
<dbReference type="Pfam" id="PF01370">
    <property type="entry name" value="Epimerase"/>
    <property type="match status" value="1"/>
</dbReference>
<dbReference type="SUPFAM" id="SSF51735">
    <property type="entry name" value="NAD(P)-binding Rossmann-fold domains"/>
    <property type="match status" value="1"/>
</dbReference>
<accession>A0A1D6JQV0</accession>
<gene>
    <name evidence="2" type="ORF">ZEAMMB73_Zm00001d027941</name>
</gene>
<dbReference type="InterPro" id="IPR001509">
    <property type="entry name" value="Epimerase_deHydtase"/>
</dbReference>
<evidence type="ECO:0000259" key="1">
    <source>
        <dbReference type="Pfam" id="PF01370"/>
    </source>
</evidence>
<name>A0A1D6JQV0_MAIZE</name>
<dbReference type="Gene3D" id="3.40.50.720">
    <property type="entry name" value="NAD(P)-binding Rossmann-like Domain"/>
    <property type="match status" value="1"/>
</dbReference>
<feature type="domain" description="NAD-dependent epimerase/dehydratase" evidence="1">
    <location>
        <begin position="3"/>
        <end position="187"/>
    </location>
</feature>
<dbReference type="AlphaFoldDB" id="A0A1D6JQV0"/>
<dbReference type="InterPro" id="IPR051783">
    <property type="entry name" value="NAD(P)-dependent_oxidoreduct"/>
</dbReference>
<dbReference type="PANTHER" id="PTHR48079:SF6">
    <property type="entry name" value="NAD(P)-BINDING DOMAIN-CONTAINING PROTEIN-RELATED"/>
    <property type="match status" value="1"/>
</dbReference>
<dbReference type="ExpressionAtlas" id="A0A1D6JQV0">
    <property type="expression patterns" value="baseline and differential"/>
</dbReference>
<sequence length="196" mass="21026">MRVVVTGATGYLGGRLCAALAGAGHAVRALVRHSSDVSGLPRDIEMTYGDVTDAESLAVAFDGCDVVFHVAAAVEPWLPDPSVFFKVNVGGLENVLKAVKRTPTVKKIIYTSSFFAIGPTDGYVADETQMHRGKEFCTEYEKSKFLADRIALQAAADKVPITIVYPGVLYGPGKLTTGNLVSRIVRELSCRCICQI</sequence>
<dbReference type="InterPro" id="IPR036291">
    <property type="entry name" value="NAD(P)-bd_dom_sf"/>
</dbReference>
<evidence type="ECO:0000313" key="2">
    <source>
        <dbReference type="EMBL" id="ONL94345.1"/>
    </source>
</evidence>
<reference evidence="2" key="1">
    <citation type="submission" date="2015-12" db="EMBL/GenBank/DDBJ databases">
        <title>Update maize B73 reference genome by single molecule sequencing technologies.</title>
        <authorList>
            <consortium name="Maize Genome Sequencing Project"/>
            <person name="Ware D."/>
        </authorList>
    </citation>
    <scope>NUCLEOTIDE SEQUENCE [LARGE SCALE GENOMIC DNA]</scope>
    <source>
        <tissue evidence="2">Seedling</tissue>
    </source>
</reference>